<feature type="region of interest" description="Disordered" evidence="1">
    <location>
        <begin position="132"/>
        <end position="153"/>
    </location>
</feature>
<protein>
    <submittedName>
        <fullName evidence="2">Uncharacterized protein</fullName>
    </submittedName>
</protein>
<feature type="compositionally biased region" description="Basic and acidic residues" evidence="1">
    <location>
        <begin position="132"/>
        <end position="143"/>
    </location>
</feature>
<evidence type="ECO:0000313" key="2">
    <source>
        <dbReference type="EMBL" id="QJB04597.1"/>
    </source>
</evidence>
<name>A0A6M3M9Y5_9ZZZZ</name>
<proteinExistence type="predicted"/>
<gene>
    <name evidence="2" type="ORF">MM171B00229_0013</name>
</gene>
<sequence>MSGKGNDKANDVVLFEELEPSTGESTKQEQLLSLLSEKLTPEDLGSVRKLLGLPTELSNAELFEKIKAELMKKKPEEEEDPEKKKAAAPSYQEFIKSCMEEGKDLKTCAAEYKEKHGDATDAEIADVEKLAKDEDWGKKKKPEDEEDEYPPAVKKKLEELDAEIKSLKELRRTEGIDAKVDAMVSEDHMTPVQATGIKKLMHGLPDADQNAILDIFRTQKISAREDIGGQVQPGTEPITAERKARLMEEHGLTRLIEEKGGRLPGVE</sequence>
<evidence type="ECO:0000256" key="1">
    <source>
        <dbReference type="SAM" id="MobiDB-lite"/>
    </source>
</evidence>
<accession>A0A6M3M9Y5</accession>
<organism evidence="2">
    <name type="scientific">viral metagenome</name>
    <dbReference type="NCBI Taxonomy" id="1070528"/>
    <lineage>
        <taxon>unclassified sequences</taxon>
        <taxon>metagenomes</taxon>
        <taxon>organismal metagenomes</taxon>
    </lineage>
</organism>
<reference evidence="2" key="1">
    <citation type="submission" date="2020-03" db="EMBL/GenBank/DDBJ databases">
        <title>The deep terrestrial virosphere.</title>
        <authorList>
            <person name="Holmfeldt K."/>
            <person name="Nilsson E."/>
            <person name="Simone D."/>
            <person name="Lopez-Fernandez M."/>
            <person name="Wu X."/>
            <person name="de Brujin I."/>
            <person name="Lundin D."/>
            <person name="Andersson A."/>
            <person name="Bertilsson S."/>
            <person name="Dopson M."/>
        </authorList>
    </citation>
    <scope>NUCLEOTIDE SEQUENCE</scope>
    <source>
        <strain evidence="2">MM171B00229</strain>
    </source>
</reference>
<dbReference type="AlphaFoldDB" id="A0A6M3M9Y5"/>
<dbReference type="EMBL" id="MT143886">
    <property type="protein sequence ID" value="QJB04597.1"/>
    <property type="molecule type" value="Genomic_DNA"/>
</dbReference>